<dbReference type="Proteomes" id="UP001162483">
    <property type="component" value="Unassembled WGS sequence"/>
</dbReference>
<organism evidence="2 3">
    <name type="scientific">Staurois parvus</name>
    <dbReference type="NCBI Taxonomy" id="386267"/>
    <lineage>
        <taxon>Eukaryota</taxon>
        <taxon>Metazoa</taxon>
        <taxon>Chordata</taxon>
        <taxon>Craniata</taxon>
        <taxon>Vertebrata</taxon>
        <taxon>Euteleostomi</taxon>
        <taxon>Amphibia</taxon>
        <taxon>Batrachia</taxon>
        <taxon>Anura</taxon>
        <taxon>Neobatrachia</taxon>
        <taxon>Ranoidea</taxon>
        <taxon>Ranidae</taxon>
        <taxon>Staurois</taxon>
    </lineage>
</organism>
<sequence>MTDHERSVAHGELVGVHLLMEDILQGKYNFVSFTIEGNLDDKKMLTDSPPAGKEQPVSRSSQMDQSNQDPISEYRQLRSFLILWKQLEVFKERWAKRKLRAEEINTVRLYRQFCEMYRDDVFYPTMKAIARQMGKEGE</sequence>
<feature type="region of interest" description="Disordered" evidence="1">
    <location>
        <begin position="42"/>
        <end position="69"/>
    </location>
</feature>
<dbReference type="InterPro" id="IPR040401">
    <property type="entry name" value="CCDC162"/>
</dbReference>
<protein>
    <submittedName>
        <fullName evidence="2">Uncharacterized protein</fullName>
    </submittedName>
</protein>
<feature type="non-terminal residue" evidence="2">
    <location>
        <position position="138"/>
    </location>
</feature>
<dbReference type="PANTHER" id="PTHR33331">
    <property type="entry name" value="COILED-COIL DOMAIN-CONTAINING PROTEIN 162"/>
    <property type="match status" value="1"/>
</dbReference>
<name>A0ABN9DHX1_9NEOB</name>
<evidence type="ECO:0000313" key="2">
    <source>
        <dbReference type="EMBL" id="CAI9571888.1"/>
    </source>
</evidence>
<comment type="caution">
    <text evidence="2">The sequence shown here is derived from an EMBL/GenBank/DDBJ whole genome shotgun (WGS) entry which is preliminary data.</text>
</comment>
<keyword evidence="3" id="KW-1185">Reference proteome</keyword>
<dbReference type="EMBL" id="CATNWA010014448">
    <property type="protein sequence ID" value="CAI9571888.1"/>
    <property type="molecule type" value="Genomic_DNA"/>
</dbReference>
<evidence type="ECO:0000256" key="1">
    <source>
        <dbReference type="SAM" id="MobiDB-lite"/>
    </source>
</evidence>
<proteinExistence type="predicted"/>
<reference evidence="2" key="1">
    <citation type="submission" date="2023-05" db="EMBL/GenBank/DDBJ databases">
        <authorList>
            <person name="Stuckert A."/>
        </authorList>
    </citation>
    <scope>NUCLEOTIDE SEQUENCE</scope>
</reference>
<feature type="compositionally biased region" description="Polar residues" evidence="1">
    <location>
        <begin position="57"/>
        <end position="69"/>
    </location>
</feature>
<dbReference type="PANTHER" id="PTHR33331:SF13">
    <property type="entry name" value="COILED-COIL DOMAIN CONTAINING 162"/>
    <property type="match status" value="1"/>
</dbReference>
<accession>A0ABN9DHX1</accession>
<gene>
    <name evidence="2" type="ORF">SPARVUS_LOCUS7320553</name>
</gene>
<evidence type="ECO:0000313" key="3">
    <source>
        <dbReference type="Proteomes" id="UP001162483"/>
    </source>
</evidence>